<organism evidence="2 3">
    <name type="scientific">Endozoicomonas montiporae</name>
    <dbReference type="NCBI Taxonomy" id="1027273"/>
    <lineage>
        <taxon>Bacteria</taxon>
        <taxon>Pseudomonadati</taxon>
        <taxon>Pseudomonadota</taxon>
        <taxon>Gammaproteobacteria</taxon>
        <taxon>Oceanospirillales</taxon>
        <taxon>Endozoicomonadaceae</taxon>
        <taxon>Endozoicomonas</taxon>
    </lineage>
</organism>
<keyword evidence="3" id="KW-1185">Reference proteome</keyword>
<dbReference type="AlphaFoldDB" id="A0A081MYK2"/>
<sequence>MTKKTGRQGRQGGRGQLAGCAGAEVRRRGGAQAWSGAVVGQSVEPAEQSAQPRRSGRLERRNAVALECRSGLQAASARDGRRGCQAGTQSRLGSGQRAAGMPGGWGVARDGQAPG</sequence>
<accession>A0A081MYK2</accession>
<comment type="caution">
    <text evidence="2">The sequence shown here is derived from an EMBL/GenBank/DDBJ whole genome shotgun (WGS) entry which is preliminary data.</text>
</comment>
<evidence type="ECO:0000313" key="2">
    <source>
        <dbReference type="EMBL" id="KEQ11275.1"/>
    </source>
</evidence>
<name>A0A081MYK2_9GAMM</name>
<protein>
    <submittedName>
        <fullName evidence="2">Uncharacterized protein</fullName>
    </submittedName>
</protein>
<dbReference type="Proteomes" id="UP000028006">
    <property type="component" value="Unassembled WGS sequence"/>
</dbReference>
<reference evidence="2 3" key="1">
    <citation type="submission" date="2014-06" db="EMBL/GenBank/DDBJ databases">
        <title>Whole Genome Sequences of Three Symbiotic Endozoicomonas Bacteria.</title>
        <authorList>
            <person name="Neave M.J."/>
            <person name="Apprill A."/>
            <person name="Voolstra C.R."/>
        </authorList>
    </citation>
    <scope>NUCLEOTIDE SEQUENCE [LARGE SCALE GENOMIC DNA]</scope>
    <source>
        <strain evidence="2 3">LMG 24815</strain>
    </source>
</reference>
<proteinExistence type="predicted"/>
<feature type="region of interest" description="Disordered" evidence="1">
    <location>
        <begin position="1"/>
        <end position="115"/>
    </location>
</feature>
<dbReference type="EMBL" id="JOKG01000010">
    <property type="protein sequence ID" value="KEQ11275.1"/>
    <property type="molecule type" value="Genomic_DNA"/>
</dbReference>
<evidence type="ECO:0000256" key="1">
    <source>
        <dbReference type="SAM" id="MobiDB-lite"/>
    </source>
</evidence>
<evidence type="ECO:0000313" key="3">
    <source>
        <dbReference type="Proteomes" id="UP000028006"/>
    </source>
</evidence>
<gene>
    <name evidence="2" type="ORF">GZ77_26365</name>
</gene>